<proteinExistence type="predicted"/>
<keyword evidence="1" id="KW-0472">Membrane</keyword>
<feature type="transmembrane region" description="Helical" evidence="1">
    <location>
        <begin position="17"/>
        <end position="44"/>
    </location>
</feature>
<keyword evidence="3" id="KW-1185">Reference proteome</keyword>
<evidence type="ECO:0000313" key="3">
    <source>
        <dbReference type="Proteomes" id="UP000007241"/>
    </source>
</evidence>
<gene>
    <name evidence="2" type="ORF">BATDEDRAFT_28133</name>
</gene>
<sequence>MIAVSVENVDLVLPDKIILHFIKLLTIMKFATSAFVFTLVGSVVTSSPSTLQTRSVQLDETTNNHLERRGYGRKRFRHHHRGFGGGGFGFGGGFGGGGFGGGSFRHHRRY</sequence>
<accession>F4PD31</accession>
<keyword evidence="1" id="KW-1133">Transmembrane helix</keyword>
<dbReference type="EMBL" id="GL882894">
    <property type="protein sequence ID" value="EGF76905.1"/>
    <property type="molecule type" value="Genomic_DNA"/>
</dbReference>
<organism evidence="2 3">
    <name type="scientific">Batrachochytrium dendrobatidis (strain JAM81 / FGSC 10211)</name>
    <name type="common">Frog chytrid fungus</name>
    <dbReference type="NCBI Taxonomy" id="684364"/>
    <lineage>
        <taxon>Eukaryota</taxon>
        <taxon>Fungi</taxon>
        <taxon>Fungi incertae sedis</taxon>
        <taxon>Chytridiomycota</taxon>
        <taxon>Chytridiomycota incertae sedis</taxon>
        <taxon>Chytridiomycetes</taxon>
        <taxon>Rhizophydiales</taxon>
        <taxon>Rhizophydiales incertae sedis</taxon>
        <taxon>Batrachochytrium</taxon>
    </lineage>
</organism>
<dbReference type="Proteomes" id="UP000007241">
    <property type="component" value="Unassembled WGS sequence"/>
</dbReference>
<name>F4PD31_BATDJ</name>
<dbReference type="HOGENOM" id="CLU_173446_0_0_1"/>
<dbReference type="RefSeq" id="XP_006682415.1">
    <property type="nucleotide sequence ID" value="XM_006682352.1"/>
</dbReference>
<reference evidence="2 3" key="1">
    <citation type="submission" date="2009-12" db="EMBL/GenBank/DDBJ databases">
        <title>The draft genome of Batrachochytrium dendrobatidis.</title>
        <authorList>
            <consortium name="US DOE Joint Genome Institute (JGI-PGF)"/>
            <person name="Kuo A."/>
            <person name="Salamov A."/>
            <person name="Schmutz J."/>
            <person name="Lucas S."/>
            <person name="Pitluck S."/>
            <person name="Rosenblum E."/>
            <person name="Stajich J."/>
            <person name="Eisen M."/>
            <person name="Grigoriev I.V."/>
        </authorList>
    </citation>
    <scope>NUCLEOTIDE SEQUENCE [LARGE SCALE GENOMIC DNA]</scope>
    <source>
        <strain evidence="3">JAM81 / FGSC 10211</strain>
    </source>
</reference>
<protein>
    <submittedName>
        <fullName evidence="2">Uncharacterized protein</fullName>
    </submittedName>
</protein>
<keyword evidence="1" id="KW-0812">Transmembrane</keyword>
<evidence type="ECO:0000313" key="2">
    <source>
        <dbReference type="EMBL" id="EGF76905.1"/>
    </source>
</evidence>
<dbReference type="GeneID" id="18239515"/>
<dbReference type="AlphaFoldDB" id="F4PD31"/>
<dbReference type="InParanoid" id="F4PD31"/>
<evidence type="ECO:0000256" key="1">
    <source>
        <dbReference type="SAM" id="Phobius"/>
    </source>
</evidence>